<organism evidence="3 4">
    <name type="scientific">Candidatus Tanganyikabacteria bacterium</name>
    <dbReference type="NCBI Taxonomy" id="2961651"/>
    <lineage>
        <taxon>Bacteria</taxon>
        <taxon>Bacillati</taxon>
        <taxon>Candidatus Sericytochromatia</taxon>
        <taxon>Candidatus Tanganyikabacteria</taxon>
    </lineage>
</organism>
<keyword evidence="2" id="KW-0812">Transmembrane</keyword>
<proteinExistence type="predicted"/>
<feature type="region of interest" description="Disordered" evidence="1">
    <location>
        <begin position="1"/>
        <end position="30"/>
    </location>
</feature>
<dbReference type="AlphaFoldDB" id="A0A937X5I8"/>
<protein>
    <submittedName>
        <fullName evidence="3">Uncharacterized protein</fullName>
    </submittedName>
</protein>
<evidence type="ECO:0000256" key="1">
    <source>
        <dbReference type="SAM" id="MobiDB-lite"/>
    </source>
</evidence>
<dbReference type="EMBL" id="VGJX01000902">
    <property type="protein sequence ID" value="MBM3276188.1"/>
    <property type="molecule type" value="Genomic_DNA"/>
</dbReference>
<feature type="transmembrane region" description="Helical" evidence="2">
    <location>
        <begin position="37"/>
        <end position="61"/>
    </location>
</feature>
<sequence>MANLDDYDLSPDSTQKSDTDSTDEIDSLGRPSGLVRIPLALVLVAALFGAWFSGTSTADFVQHLDR</sequence>
<evidence type="ECO:0000313" key="3">
    <source>
        <dbReference type="EMBL" id="MBM3276188.1"/>
    </source>
</evidence>
<reference evidence="3 4" key="1">
    <citation type="submission" date="2019-03" db="EMBL/GenBank/DDBJ databases">
        <title>Lake Tanganyika Metagenome-Assembled Genomes (MAGs).</title>
        <authorList>
            <person name="Tran P."/>
        </authorList>
    </citation>
    <scope>NUCLEOTIDE SEQUENCE [LARGE SCALE GENOMIC DNA]</scope>
    <source>
        <strain evidence="3">K_DeepCast_65m_m2_236</strain>
    </source>
</reference>
<evidence type="ECO:0000256" key="2">
    <source>
        <dbReference type="SAM" id="Phobius"/>
    </source>
</evidence>
<accession>A0A937X5I8</accession>
<gene>
    <name evidence="3" type="ORF">FJZ00_13625</name>
</gene>
<keyword evidence="2" id="KW-1133">Transmembrane helix</keyword>
<dbReference type="Proteomes" id="UP000703893">
    <property type="component" value="Unassembled WGS sequence"/>
</dbReference>
<name>A0A937X5I8_9BACT</name>
<feature type="non-terminal residue" evidence="3">
    <location>
        <position position="66"/>
    </location>
</feature>
<comment type="caution">
    <text evidence="3">The sequence shown here is derived from an EMBL/GenBank/DDBJ whole genome shotgun (WGS) entry which is preliminary data.</text>
</comment>
<evidence type="ECO:0000313" key="4">
    <source>
        <dbReference type="Proteomes" id="UP000703893"/>
    </source>
</evidence>
<keyword evidence="2" id="KW-0472">Membrane</keyword>